<protein>
    <recommendedName>
        <fullName evidence="2">CBF1-interacting co-repressor CIR N-terminal domain-containing protein</fullName>
    </recommendedName>
</protein>
<gene>
    <name evidence="3" type="ORF">N7452_005276</name>
</gene>
<feature type="region of interest" description="Disordered" evidence="1">
    <location>
        <begin position="142"/>
        <end position="163"/>
    </location>
</feature>
<feature type="compositionally biased region" description="Basic and acidic residues" evidence="1">
    <location>
        <begin position="24"/>
        <end position="53"/>
    </location>
</feature>
<dbReference type="AlphaFoldDB" id="A0A9W9QIE0"/>
<dbReference type="Proteomes" id="UP001147695">
    <property type="component" value="Unassembled WGS sequence"/>
</dbReference>
<accession>A0A9W9QIE0</accession>
<feature type="region of interest" description="Disordered" evidence="1">
    <location>
        <begin position="189"/>
        <end position="363"/>
    </location>
</feature>
<feature type="compositionally biased region" description="Basic and acidic residues" evidence="1">
    <location>
        <begin position="146"/>
        <end position="159"/>
    </location>
</feature>
<feature type="compositionally biased region" description="Basic and acidic residues" evidence="1">
    <location>
        <begin position="90"/>
        <end position="100"/>
    </location>
</feature>
<name>A0A9W9QIE0_PENBR</name>
<feature type="compositionally biased region" description="Basic and acidic residues" evidence="1">
    <location>
        <begin position="72"/>
        <end position="83"/>
    </location>
</feature>
<reference evidence="3" key="1">
    <citation type="submission" date="2022-12" db="EMBL/GenBank/DDBJ databases">
        <authorList>
            <person name="Petersen C."/>
        </authorList>
    </citation>
    <scope>NUCLEOTIDE SEQUENCE</scope>
    <source>
        <strain evidence="3">IBT 35673</strain>
    </source>
</reference>
<feature type="compositionally biased region" description="Basic and acidic residues" evidence="1">
    <location>
        <begin position="211"/>
        <end position="220"/>
    </location>
</feature>
<dbReference type="InterPro" id="IPR019339">
    <property type="entry name" value="CIR_N_dom"/>
</dbReference>
<evidence type="ECO:0000313" key="4">
    <source>
        <dbReference type="Proteomes" id="UP001147695"/>
    </source>
</evidence>
<proteinExistence type="predicted"/>
<feature type="compositionally biased region" description="Polar residues" evidence="1">
    <location>
        <begin position="354"/>
        <end position="363"/>
    </location>
</feature>
<dbReference type="EMBL" id="JAPZBQ010000003">
    <property type="protein sequence ID" value="KAJ5338548.1"/>
    <property type="molecule type" value="Genomic_DNA"/>
</dbReference>
<dbReference type="PANTHER" id="PTHR22093:SF0">
    <property type="entry name" value="LEUKOCYTE RECEPTOR CLUSTER MEMBER 1"/>
    <property type="match status" value="1"/>
</dbReference>
<evidence type="ECO:0000259" key="2">
    <source>
        <dbReference type="SMART" id="SM01083"/>
    </source>
</evidence>
<dbReference type="InterPro" id="IPR039875">
    <property type="entry name" value="LENG1-like"/>
</dbReference>
<reference evidence="3" key="2">
    <citation type="journal article" date="2023" name="IMA Fungus">
        <title>Comparative genomic study of the Penicillium genus elucidates a diverse pangenome and 15 lateral gene transfer events.</title>
        <authorList>
            <person name="Petersen C."/>
            <person name="Sorensen T."/>
            <person name="Nielsen M.R."/>
            <person name="Sondergaard T.E."/>
            <person name="Sorensen J.L."/>
            <person name="Fitzpatrick D.A."/>
            <person name="Frisvad J.C."/>
            <person name="Nielsen K.L."/>
        </authorList>
    </citation>
    <scope>NUCLEOTIDE SEQUENCE</scope>
    <source>
        <strain evidence="3">IBT 35673</strain>
    </source>
</reference>
<feature type="region of interest" description="Disordered" evidence="1">
    <location>
        <begin position="24"/>
        <end position="100"/>
    </location>
</feature>
<feature type="domain" description="CBF1-interacting co-repressor CIR N-terminal" evidence="2">
    <location>
        <begin position="10"/>
        <end position="46"/>
    </location>
</feature>
<feature type="compositionally biased region" description="Basic and acidic residues" evidence="1">
    <location>
        <begin position="240"/>
        <end position="266"/>
    </location>
</feature>
<organism evidence="3 4">
    <name type="scientific">Penicillium brevicompactum</name>
    <dbReference type="NCBI Taxonomy" id="5074"/>
    <lineage>
        <taxon>Eukaryota</taxon>
        <taxon>Fungi</taxon>
        <taxon>Dikarya</taxon>
        <taxon>Ascomycota</taxon>
        <taxon>Pezizomycotina</taxon>
        <taxon>Eurotiomycetes</taxon>
        <taxon>Eurotiomycetidae</taxon>
        <taxon>Eurotiales</taxon>
        <taxon>Aspergillaceae</taxon>
        <taxon>Penicillium</taxon>
    </lineage>
</organism>
<comment type="caution">
    <text evidence="3">The sequence shown here is derived from an EMBL/GenBank/DDBJ whole genome shotgun (WGS) entry which is preliminary data.</text>
</comment>
<sequence length="363" mass="41875">MPLHLLGKKSWNVYNQDNVARVQRDEAQAQAREEENDRLMQEADAERRIKLLRGESVSPPPPPPQQTGSETLPKRQRSDDPTKPYKRRRVAGENDTDRDIRYAREDAAQAAAKREELVVASRKSGTAEEPILDSAGHINLFPSAKAKSEKNPEAEAEAARKKRSFEDQYTMRFSNAAGFKETVDRKPWYSSTDKEAMAPGPTAGKDVWGNEDPRRQERAQARMSATDPLAAMKRGVRQLKTSEQERKRWNEEKRRELDVLKAEEAKKSRRRPSRSPSVDSLNGFRLDAPRKRNEKDRRSSGGHERRHRDRSHDRSHRHRDRSRERSHRRRSEGHSSHHKHRSRQGEASGDPHRSSYSAPKSRD</sequence>
<feature type="compositionally biased region" description="Basic residues" evidence="1">
    <location>
        <begin position="304"/>
        <end position="342"/>
    </location>
</feature>
<feature type="compositionally biased region" description="Basic and acidic residues" evidence="1">
    <location>
        <begin position="287"/>
        <end position="303"/>
    </location>
</feature>
<evidence type="ECO:0000313" key="3">
    <source>
        <dbReference type="EMBL" id="KAJ5338548.1"/>
    </source>
</evidence>
<evidence type="ECO:0000256" key="1">
    <source>
        <dbReference type="SAM" id="MobiDB-lite"/>
    </source>
</evidence>
<dbReference type="SMART" id="SM01083">
    <property type="entry name" value="Cir_N"/>
    <property type="match status" value="1"/>
</dbReference>
<dbReference type="PANTHER" id="PTHR22093">
    <property type="entry name" value="LEUKOCYTE RECEPTOR CLUSTER LRC MEMBER 1"/>
    <property type="match status" value="1"/>
</dbReference>